<evidence type="ECO:0000256" key="7">
    <source>
        <dbReference type="ARBA" id="ARBA00031423"/>
    </source>
</evidence>
<dbReference type="NCBIfam" id="TIGR00217">
    <property type="entry name" value="malQ"/>
    <property type="match status" value="1"/>
</dbReference>
<comment type="caution">
    <text evidence="10">The sequence shown here is derived from an EMBL/GenBank/DDBJ whole genome shotgun (WGS) entry which is preliminary data.</text>
</comment>
<evidence type="ECO:0000256" key="8">
    <source>
        <dbReference type="ARBA" id="ARBA00031501"/>
    </source>
</evidence>
<organism evidence="10 11">
    <name type="scientific">Methanoculleus frigidifontis</name>
    <dbReference type="NCBI Taxonomy" id="2584085"/>
    <lineage>
        <taxon>Archaea</taxon>
        <taxon>Methanobacteriati</taxon>
        <taxon>Methanobacteriota</taxon>
        <taxon>Stenosarchaea group</taxon>
        <taxon>Methanomicrobia</taxon>
        <taxon>Methanomicrobiales</taxon>
        <taxon>Methanomicrobiaceae</taxon>
        <taxon>Methanoculleus</taxon>
    </lineage>
</organism>
<keyword evidence="6" id="KW-0119">Carbohydrate metabolism</keyword>
<name>A0ABT8ME61_9EURY</name>
<dbReference type="EMBL" id="VCYH01000019">
    <property type="protein sequence ID" value="MDN7026230.1"/>
    <property type="molecule type" value="Genomic_DNA"/>
</dbReference>
<comment type="catalytic activity">
    <reaction evidence="1">
        <text>Transfers a segment of a (1-&gt;4)-alpha-D-glucan to a new position in an acceptor, which may be glucose or a (1-&gt;4)-alpha-D-glucan.</text>
        <dbReference type="EC" id="2.4.1.25"/>
    </reaction>
</comment>
<evidence type="ECO:0000256" key="5">
    <source>
        <dbReference type="ARBA" id="ARBA00022679"/>
    </source>
</evidence>
<keyword evidence="4 10" id="KW-0328">Glycosyltransferase</keyword>
<dbReference type="PANTHER" id="PTHR32438">
    <property type="entry name" value="4-ALPHA-GLUCANOTRANSFERASE DPE1, CHLOROPLASTIC/AMYLOPLASTIC"/>
    <property type="match status" value="1"/>
</dbReference>
<evidence type="ECO:0000256" key="9">
    <source>
        <dbReference type="SAM" id="MobiDB-lite"/>
    </source>
</evidence>
<dbReference type="SUPFAM" id="SSF51445">
    <property type="entry name" value="(Trans)glycosidases"/>
    <property type="match status" value="1"/>
</dbReference>
<reference evidence="10" key="1">
    <citation type="submission" date="2019-05" db="EMBL/GenBank/DDBJ databases">
        <title>Methanoculleus sp. FWC-SCC1, a methanogenic archaeon isolated from deep marine cold seep.</title>
        <authorList>
            <person name="Chen Y.-W."/>
            <person name="Chen S.-C."/>
            <person name="Teng N.-H."/>
            <person name="Lai M.-C."/>
        </authorList>
    </citation>
    <scope>NUCLEOTIDE SEQUENCE</scope>
    <source>
        <strain evidence="10">FWC-SCC1</strain>
    </source>
</reference>
<feature type="compositionally biased region" description="Basic and acidic residues" evidence="9">
    <location>
        <begin position="522"/>
        <end position="531"/>
    </location>
</feature>
<gene>
    <name evidence="10" type="primary">malQ</name>
    <name evidence="10" type="ORF">FGU65_15315</name>
</gene>
<evidence type="ECO:0000256" key="6">
    <source>
        <dbReference type="ARBA" id="ARBA00023277"/>
    </source>
</evidence>
<evidence type="ECO:0000256" key="3">
    <source>
        <dbReference type="ARBA" id="ARBA00012560"/>
    </source>
</evidence>
<proteinExistence type="inferred from homology"/>
<evidence type="ECO:0000313" key="11">
    <source>
        <dbReference type="Proteomes" id="UP001168338"/>
    </source>
</evidence>
<evidence type="ECO:0000313" key="10">
    <source>
        <dbReference type="EMBL" id="MDN7026230.1"/>
    </source>
</evidence>
<dbReference type="InterPro" id="IPR003385">
    <property type="entry name" value="Glyco_hydro_77"/>
</dbReference>
<dbReference type="PANTHER" id="PTHR32438:SF5">
    <property type="entry name" value="4-ALPHA-GLUCANOTRANSFERASE DPE1, CHLOROPLASTIC_AMYLOPLASTIC"/>
    <property type="match status" value="1"/>
</dbReference>
<sequence>MIPTRGSGLLLHITSLPSPYGTGDLGPAAYRFADLLAAAGQRYWQTLPITPTTPDYGHSPYSSPSAFALNTLLISPERMVTDDLLDPADLDPVPAFPAGRADFAAAAAYRTRIFDRAHRRFREAGGDPRYEIFVAENAGWLDDYALFVAIREQTGGQRWSEWPIPLRRRHPAALGQMRRKLSDRIEREYLLQYVAGRQWQALRRYCSDRKIHLVGDVPIYVGYDSADVWANPELFRLDAALRPTFVSGVPPDCFSRTGQLWGTPLFDWDAQKRRGYAWWIRRVARLLDLFTIIRIDHFRGFIDYWEVPAGDPTAEFGRWVDGPGMDFFERLADRFPSLPLIAEDLGENTPAIQAVLDRFDYPGMRVLLYAFAGDPAKSPHAPHNHIPSCILYTGTHDNNTVKGWYDEAPERERQTLFEYFGRVIPAGAVHRELVRAAMLSVARTAIVPVQDVLGMGGAARMNLPGTTDGNWEWRLTADDLDRFPDDWLRAVARIAGRVEAPNLTSGLPPESISDPPDAATGRSDRPDISFL</sequence>
<evidence type="ECO:0000256" key="2">
    <source>
        <dbReference type="ARBA" id="ARBA00005684"/>
    </source>
</evidence>
<accession>A0ABT8ME61</accession>
<protein>
    <recommendedName>
        <fullName evidence="3">4-alpha-glucanotransferase</fullName>
        <ecNumber evidence="3">2.4.1.25</ecNumber>
    </recommendedName>
    <alternativeName>
        <fullName evidence="7">Amylomaltase</fullName>
    </alternativeName>
    <alternativeName>
        <fullName evidence="8">Disproportionating enzyme</fullName>
    </alternativeName>
</protein>
<evidence type="ECO:0000256" key="4">
    <source>
        <dbReference type="ARBA" id="ARBA00022676"/>
    </source>
</evidence>
<feature type="region of interest" description="Disordered" evidence="9">
    <location>
        <begin position="502"/>
        <end position="531"/>
    </location>
</feature>
<dbReference type="GO" id="GO:0004134">
    <property type="term" value="F:4-alpha-glucanotransferase activity"/>
    <property type="evidence" value="ECO:0007669"/>
    <property type="project" value="UniProtKB-EC"/>
</dbReference>
<dbReference type="Gene3D" id="3.20.20.80">
    <property type="entry name" value="Glycosidases"/>
    <property type="match status" value="1"/>
</dbReference>
<keyword evidence="11" id="KW-1185">Reference proteome</keyword>
<dbReference type="RefSeq" id="WP_301665438.1">
    <property type="nucleotide sequence ID" value="NZ_VCYH01000019.1"/>
</dbReference>
<evidence type="ECO:0000256" key="1">
    <source>
        <dbReference type="ARBA" id="ARBA00000439"/>
    </source>
</evidence>
<dbReference type="NCBIfam" id="NF011080">
    <property type="entry name" value="PRK14508.1-3"/>
    <property type="match status" value="1"/>
</dbReference>
<keyword evidence="5 10" id="KW-0808">Transferase</keyword>
<dbReference type="Proteomes" id="UP001168338">
    <property type="component" value="Unassembled WGS sequence"/>
</dbReference>
<dbReference type="InterPro" id="IPR017853">
    <property type="entry name" value="GH"/>
</dbReference>
<dbReference type="Pfam" id="PF02446">
    <property type="entry name" value="Glyco_hydro_77"/>
    <property type="match status" value="1"/>
</dbReference>
<dbReference type="EC" id="2.4.1.25" evidence="3"/>
<comment type="similarity">
    <text evidence="2">Belongs to the disproportionating enzyme family.</text>
</comment>